<reference evidence="1 2" key="1">
    <citation type="submission" date="2019-09" db="EMBL/GenBank/DDBJ databases">
        <authorList>
            <person name="Chandra G."/>
            <person name="Truman W A."/>
        </authorList>
    </citation>
    <scope>NUCLEOTIDE SEQUENCE [LARGE SCALE GENOMIC DNA]</scope>
    <source>
        <strain evidence="1">PS833</strain>
    </source>
</reference>
<gene>
    <name evidence="1" type="ORF">PS833_03331</name>
</gene>
<proteinExistence type="predicted"/>
<organism evidence="1 2">
    <name type="scientific">Pseudomonas fluorescens</name>
    <dbReference type="NCBI Taxonomy" id="294"/>
    <lineage>
        <taxon>Bacteria</taxon>
        <taxon>Pseudomonadati</taxon>
        <taxon>Pseudomonadota</taxon>
        <taxon>Gammaproteobacteria</taxon>
        <taxon>Pseudomonadales</taxon>
        <taxon>Pseudomonadaceae</taxon>
        <taxon>Pseudomonas</taxon>
    </lineage>
</organism>
<dbReference type="AlphaFoldDB" id="A0A5E7CXM6"/>
<dbReference type="EMBL" id="CABVHU010000008">
    <property type="protein sequence ID" value="VVO09777.1"/>
    <property type="molecule type" value="Genomic_DNA"/>
</dbReference>
<sequence length="60" mass="6782">MDTLPAAYGTGKDWKGDWKVTGKGTDLFLAKAKRMDPKRYGQRLSLEFFFLPQAQTVRSG</sequence>
<evidence type="ECO:0000313" key="2">
    <source>
        <dbReference type="Proteomes" id="UP000409037"/>
    </source>
</evidence>
<accession>A0A5E7CXM6</accession>
<name>A0A5E7CXM6_PSEFL</name>
<protein>
    <submittedName>
        <fullName evidence="1">Uncharacterized protein</fullName>
    </submittedName>
</protein>
<dbReference type="Proteomes" id="UP000409037">
    <property type="component" value="Unassembled WGS sequence"/>
</dbReference>
<dbReference type="RefSeq" id="WP_150798815.1">
    <property type="nucleotide sequence ID" value="NZ_CABVHU010000008.1"/>
</dbReference>
<evidence type="ECO:0000313" key="1">
    <source>
        <dbReference type="EMBL" id="VVO09777.1"/>
    </source>
</evidence>